<organism evidence="3 4">
    <name type="scientific">Micromonospora carbonacea</name>
    <dbReference type="NCBI Taxonomy" id="47853"/>
    <lineage>
        <taxon>Bacteria</taxon>
        <taxon>Bacillati</taxon>
        <taxon>Actinomycetota</taxon>
        <taxon>Actinomycetes</taxon>
        <taxon>Micromonosporales</taxon>
        <taxon>Micromonosporaceae</taxon>
        <taxon>Micromonospora</taxon>
    </lineage>
</organism>
<feature type="transmembrane region" description="Helical" evidence="2">
    <location>
        <begin position="29"/>
        <end position="48"/>
    </location>
</feature>
<keyword evidence="2" id="KW-0812">Transmembrane</keyword>
<evidence type="ECO:0000313" key="3">
    <source>
        <dbReference type="EMBL" id="QLD24084.1"/>
    </source>
</evidence>
<name>A0A7H8XH93_9ACTN</name>
<proteinExistence type="predicted"/>
<sequence length="104" mass="11144">MTNTRDDRSVHGDGVASRRAETGEQARQGWLAWPLLTAMVAGLALLFFGQRAVTQTTGAVLAVAMFVAAIANRRAALQTRRRPAVGAAERDGREAPAREDQAGR</sequence>
<dbReference type="EMBL" id="CP058322">
    <property type="protein sequence ID" value="QLD24084.1"/>
    <property type="molecule type" value="Genomic_DNA"/>
</dbReference>
<feature type="transmembrane region" description="Helical" evidence="2">
    <location>
        <begin position="54"/>
        <end position="72"/>
    </location>
</feature>
<dbReference type="KEGG" id="mcab:HXZ27_07530"/>
<protein>
    <submittedName>
        <fullName evidence="3">Uncharacterized protein</fullName>
    </submittedName>
</protein>
<dbReference type="Proteomes" id="UP000509335">
    <property type="component" value="Chromosome"/>
</dbReference>
<gene>
    <name evidence="3" type="ORF">HXZ27_07530</name>
</gene>
<reference evidence="3 4" key="1">
    <citation type="submission" date="2020-07" db="EMBL/GenBank/DDBJ databases">
        <title>A bifunctional nitrone conjugated secondary metabolite targeting the ribosome.</title>
        <authorList>
            <person name="Limbrick E.M."/>
            <person name="Graf M."/>
            <person name="Derewacz D.K."/>
            <person name="Nguyen F."/>
            <person name="Spraggins J.M."/>
            <person name="Wieland M."/>
            <person name="Ynigez-Gutierrez A.E."/>
            <person name="Reisman B.J."/>
            <person name="Zinshteyn B."/>
            <person name="McCulloch K."/>
            <person name="Iverson T.M."/>
            <person name="Green R."/>
            <person name="Wilson D.N."/>
            <person name="Bachmann B.O."/>
        </authorList>
    </citation>
    <scope>NUCLEOTIDE SEQUENCE [LARGE SCALE GENOMIC DNA]</scope>
    <source>
        <strain evidence="4">aurantiaca</strain>
    </source>
</reference>
<keyword evidence="2" id="KW-0472">Membrane</keyword>
<evidence type="ECO:0000256" key="2">
    <source>
        <dbReference type="SAM" id="Phobius"/>
    </source>
</evidence>
<feature type="region of interest" description="Disordered" evidence="1">
    <location>
        <begin position="1"/>
        <end position="25"/>
    </location>
</feature>
<feature type="compositionally biased region" description="Basic and acidic residues" evidence="1">
    <location>
        <begin position="1"/>
        <end position="24"/>
    </location>
</feature>
<dbReference type="AlphaFoldDB" id="A0A7H8XH93"/>
<evidence type="ECO:0000313" key="4">
    <source>
        <dbReference type="Proteomes" id="UP000509335"/>
    </source>
</evidence>
<feature type="region of interest" description="Disordered" evidence="1">
    <location>
        <begin position="79"/>
        <end position="104"/>
    </location>
</feature>
<evidence type="ECO:0000256" key="1">
    <source>
        <dbReference type="SAM" id="MobiDB-lite"/>
    </source>
</evidence>
<accession>A0A7H8XH93</accession>
<keyword evidence="2" id="KW-1133">Transmembrane helix</keyword>
<feature type="compositionally biased region" description="Basic and acidic residues" evidence="1">
    <location>
        <begin position="88"/>
        <end position="104"/>
    </location>
</feature>